<sequence>MNLIGQLETDIEIKAPADKFHDVFSCRPHHMSNVTPEHIQGCDLHEGEWGKVGSIIFWNYMHDGVAETAKEVIEAIDDENYSTTFRVTEGHLLDKYKNFDITVQATPKDGGSLVHWTLKYEKLSEDVSEPKGILQLVTNMTKDLDAHLTQQA</sequence>
<dbReference type="InterPro" id="IPR023393">
    <property type="entry name" value="START-like_dom_sf"/>
</dbReference>
<dbReference type="PANTHER" id="PTHR31907">
    <property type="entry name" value="MLP-LIKE PROTEIN 423"/>
    <property type="match status" value="1"/>
</dbReference>
<evidence type="ECO:0000313" key="2">
    <source>
        <dbReference type="EMBL" id="KAH7570966.1"/>
    </source>
</evidence>
<dbReference type="SMART" id="SM01037">
    <property type="entry name" value="Bet_v_1"/>
    <property type="match status" value="1"/>
</dbReference>
<dbReference type="EMBL" id="JAFEMO010000005">
    <property type="protein sequence ID" value="KAH7570966.1"/>
    <property type="molecule type" value="Genomic_DNA"/>
</dbReference>
<gene>
    <name evidence="2" type="ORF">JRO89_XS05G0231300</name>
</gene>
<dbReference type="InterPro" id="IPR000916">
    <property type="entry name" value="Bet_v_I/MLP"/>
</dbReference>
<keyword evidence="3" id="KW-1185">Reference proteome</keyword>
<comment type="caution">
    <text evidence="2">The sequence shown here is derived from an EMBL/GenBank/DDBJ whole genome shotgun (WGS) entry which is preliminary data.</text>
</comment>
<feature type="domain" description="Bet v I/Major latex protein" evidence="1">
    <location>
        <begin position="2"/>
        <end position="151"/>
    </location>
</feature>
<accession>A0ABQ8I2T7</accession>
<dbReference type="CDD" id="cd07816">
    <property type="entry name" value="Bet_v1-like"/>
    <property type="match status" value="1"/>
</dbReference>
<reference evidence="2 3" key="1">
    <citation type="submission" date="2021-02" db="EMBL/GenBank/DDBJ databases">
        <title>Plant Genome Project.</title>
        <authorList>
            <person name="Zhang R.-G."/>
        </authorList>
    </citation>
    <scope>NUCLEOTIDE SEQUENCE [LARGE SCALE GENOMIC DNA]</scope>
    <source>
        <tissue evidence="2">Leaves</tissue>
    </source>
</reference>
<protein>
    <recommendedName>
        <fullName evidence="1">Bet v I/Major latex protein domain-containing protein</fullName>
    </recommendedName>
</protein>
<evidence type="ECO:0000313" key="3">
    <source>
        <dbReference type="Proteomes" id="UP000827721"/>
    </source>
</evidence>
<dbReference type="InterPro" id="IPR051761">
    <property type="entry name" value="MLP-like_ligand-binding"/>
</dbReference>
<evidence type="ECO:0000259" key="1">
    <source>
        <dbReference type="SMART" id="SM01037"/>
    </source>
</evidence>
<dbReference type="SUPFAM" id="SSF55961">
    <property type="entry name" value="Bet v1-like"/>
    <property type="match status" value="1"/>
</dbReference>
<organism evidence="2 3">
    <name type="scientific">Xanthoceras sorbifolium</name>
    <dbReference type="NCBI Taxonomy" id="99658"/>
    <lineage>
        <taxon>Eukaryota</taxon>
        <taxon>Viridiplantae</taxon>
        <taxon>Streptophyta</taxon>
        <taxon>Embryophyta</taxon>
        <taxon>Tracheophyta</taxon>
        <taxon>Spermatophyta</taxon>
        <taxon>Magnoliopsida</taxon>
        <taxon>eudicotyledons</taxon>
        <taxon>Gunneridae</taxon>
        <taxon>Pentapetalae</taxon>
        <taxon>rosids</taxon>
        <taxon>malvids</taxon>
        <taxon>Sapindales</taxon>
        <taxon>Sapindaceae</taxon>
        <taxon>Xanthoceroideae</taxon>
        <taxon>Xanthoceras</taxon>
    </lineage>
</organism>
<dbReference type="Gene3D" id="3.30.530.20">
    <property type="match status" value="1"/>
</dbReference>
<dbReference type="Proteomes" id="UP000827721">
    <property type="component" value="Unassembled WGS sequence"/>
</dbReference>
<dbReference type="Pfam" id="PF00407">
    <property type="entry name" value="Bet_v_1"/>
    <property type="match status" value="1"/>
</dbReference>
<proteinExistence type="predicted"/>
<name>A0ABQ8I2T7_9ROSI</name>